<dbReference type="NCBIfam" id="NF008491">
    <property type="entry name" value="PRK11402.1"/>
    <property type="match status" value="1"/>
</dbReference>
<sequence>MLNSESAIPLYIQLKQAILEDINNKVYRPGEKLPTEPELGEKYNVSRITVRKAVVDLVNEGYLIKQQGKGTFVNHAKIKRELVSVNGYSEYMISAGNKPQQKIVSLAIKEASLELAQTLQIPEGSQILELRRILYLDNQPLSHEISTYPLSLFPKLDQYIKENHSMHQILKDQYGIAPAFNNKVLNVVFANQEVADFLECNKSDPLYELEKIAYDKDKKTIYHSFLYYHISRVSFTISSEFTSQ</sequence>
<dbReference type="SMART" id="SM00866">
    <property type="entry name" value="UTRA"/>
    <property type="match status" value="1"/>
</dbReference>
<dbReference type="PANTHER" id="PTHR44846:SF1">
    <property type="entry name" value="MANNOSYL-D-GLYCERATE TRANSPORT_METABOLISM SYSTEM REPRESSOR MNGR-RELATED"/>
    <property type="match status" value="1"/>
</dbReference>
<name>A0ABS7KAE6_9BACI</name>
<gene>
    <name evidence="5" type="primary">phoB</name>
    <name evidence="5" type="ORF">H0185_20890</name>
</gene>
<dbReference type="SUPFAM" id="SSF46785">
    <property type="entry name" value="Winged helix' DNA-binding domain"/>
    <property type="match status" value="1"/>
</dbReference>
<dbReference type="PROSITE" id="PS50949">
    <property type="entry name" value="HTH_GNTR"/>
    <property type="match status" value="1"/>
</dbReference>
<comment type="caution">
    <text evidence="5">The sequence shown here is derived from an EMBL/GenBank/DDBJ whole genome shotgun (WGS) entry which is preliminary data.</text>
</comment>
<organism evidence="5 6">
    <name type="scientific">Mesobacillus maritimus</name>
    <dbReference type="NCBI Taxonomy" id="1643336"/>
    <lineage>
        <taxon>Bacteria</taxon>
        <taxon>Bacillati</taxon>
        <taxon>Bacillota</taxon>
        <taxon>Bacilli</taxon>
        <taxon>Bacillales</taxon>
        <taxon>Bacillaceae</taxon>
        <taxon>Mesobacillus</taxon>
    </lineage>
</organism>
<reference evidence="5 6" key="1">
    <citation type="submission" date="2020-07" db="EMBL/GenBank/DDBJ databases">
        <title>Fungal Genomes of the International Space Station.</title>
        <authorList>
            <person name="Seuylemezian A."/>
            <person name="Singh N.K."/>
            <person name="Wood J."/>
            <person name="Venkateswaran K."/>
        </authorList>
    </citation>
    <scope>NUCLEOTIDE SEQUENCE [LARGE SCALE GENOMIC DNA]</scope>
    <source>
        <strain evidence="5 6">PL-B2</strain>
    </source>
</reference>
<keyword evidence="6" id="KW-1185">Reference proteome</keyword>
<dbReference type="RefSeq" id="WP_221875438.1">
    <property type="nucleotide sequence ID" value="NZ_JACWFH010000033.1"/>
</dbReference>
<evidence type="ECO:0000313" key="5">
    <source>
        <dbReference type="EMBL" id="MBY0099227.1"/>
    </source>
</evidence>
<dbReference type="InterPro" id="IPR036390">
    <property type="entry name" value="WH_DNA-bd_sf"/>
</dbReference>
<dbReference type="Proteomes" id="UP000769780">
    <property type="component" value="Unassembled WGS sequence"/>
</dbReference>
<dbReference type="InterPro" id="IPR050679">
    <property type="entry name" value="Bact_HTH_transcr_reg"/>
</dbReference>
<dbReference type="InterPro" id="IPR011663">
    <property type="entry name" value="UTRA"/>
</dbReference>
<dbReference type="InterPro" id="IPR036388">
    <property type="entry name" value="WH-like_DNA-bd_sf"/>
</dbReference>
<evidence type="ECO:0000256" key="1">
    <source>
        <dbReference type="ARBA" id="ARBA00023015"/>
    </source>
</evidence>
<evidence type="ECO:0000259" key="4">
    <source>
        <dbReference type="PROSITE" id="PS50949"/>
    </source>
</evidence>
<dbReference type="EMBL" id="JACWFH010000033">
    <property type="protein sequence ID" value="MBY0099227.1"/>
    <property type="molecule type" value="Genomic_DNA"/>
</dbReference>
<accession>A0ABS7KAE6</accession>
<dbReference type="CDD" id="cd07377">
    <property type="entry name" value="WHTH_GntR"/>
    <property type="match status" value="1"/>
</dbReference>
<dbReference type="InterPro" id="IPR000524">
    <property type="entry name" value="Tscrpt_reg_HTH_GntR"/>
</dbReference>
<dbReference type="SMART" id="SM00345">
    <property type="entry name" value="HTH_GNTR"/>
    <property type="match status" value="1"/>
</dbReference>
<dbReference type="Pfam" id="PF00392">
    <property type="entry name" value="GntR"/>
    <property type="match status" value="1"/>
</dbReference>
<keyword evidence="2" id="KW-0238">DNA-binding</keyword>
<evidence type="ECO:0000256" key="2">
    <source>
        <dbReference type="ARBA" id="ARBA00023125"/>
    </source>
</evidence>
<dbReference type="PRINTS" id="PR00035">
    <property type="entry name" value="HTHGNTR"/>
</dbReference>
<proteinExistence type="predicted"/>
<dbReference type="PANTHER" id="PTHR44846">
    <property type="entry name" value="MANNOSYL-D-GLYCERATE TRANSPORT/METABOLISM SYSTEM REPRESSOR MNGR-RELATED"/>
    <property type="match status" value="1"/>
</dbReference>
<dbReference type="InterPro" id="IPR028978">
    <property type="entry name" value="Chorismate_lyase_/UTRA_dom_sf"/>
</dbReference>
<dbReference type="Pfam" id="PF07702">
    <property type="entry name" value="UTRA"/>
    <property type="match status" value="1"/>
</dbReference>
<dbReference type="Gene3D" id="3.40.1410.10">
    <property type="entry name" value="Chorismate lyase-like"/>
    <property type="match status" value="1"/>
</dbReference>
<keyword evidence="3" id="KW-0804">Transcription</keyword>
<keyword evidence="1" id="KW-0805">Transcription regulation</keyword>
<dbReference type="Gene3D" id="1.10.10.10">
    <property type="entry name" value="Winged helix-like DNA-binding domain superfamily/Winged helix DNA-binding domain"/>
    <property type="match status" value="1"/>
</dbReference>
<dbReference type="SUPFAM" id="SSF64288">
    <property type="entry name" value="Chorismate lyase-like"/>
    <property type="match status" value="1"/>
</dbReference>
<feature type="domain" description="HTH gntR-type" evidence="4">
    <location>
        <begin position="8"/>
        <end position="76"/>
    </location>
</feature>
<evidence type="ECO:0000256" key="3">
    <source>
        <dbReference type="ARBA" id="ARBA00023163"/>
    </source>
</evidence>
<evidence type="ECO:0000313" key="6">
    <source>
        <dbReference type="Proteomes" id="UP000769780"/>
    </source>
</evidence>
<protein>
    <submittedName>
        <fullName evidence="5">Transcriptional regulator PhoB</fullName>
    </submittedName>
</protein>